<comment type="caution">
    <text evidence="2">The sequence shown here is derived from an EMBL/GenBank/DDBJ whole genome shotgun (WGS) entry which is preliminary data.</text>
</comment>
<dbReference type="Gene3D" id="3.10.290.30">
    <property type="entry name" value="MM3350-like"/>
    <property type="match status" value="1"/>
</dbReference>
<dbReference type="AlphaFoldDB" id="A0A7Z0QS73"/>
<dbReference type="Pfam" id="PF07929">
    <property type="entry name" value="PRiA4_ORF3"/>
    <property type="match status" value="1"/>
</dbReference>
<organism evidence="2 3">
    <name type="scientific">Luteimonas deserti</name>
    <dbReference type="NCBI Taxonomy" id="2752306"/>
    <lineage>
        <taxon>Bacteria</taxon>
        <taxon>Pseudomonadati</taxon>
        <taxon>Pseudomonadota</taxon>
        <taxon>Gammaproteobacteria</taxon>
        <taxon>Lysobacterales</taxon>
        <taxon>Lysobacteraceae</taxon>
        <taxon>Luteimonas</taxon>
    </lineage>
</organism>
<dbReference type="InterPro" id="IPR024047">
    <property type="entry name" value="MM3350-like_sf"/>
</dbReference>
<evidence type="ECO:0000259" key="1">
    <source>
        <dbReference type="Pfam" id="PF07929"/>
    </source>
</evidence>
<dbReference type="SUPFAM" id="SSF159941">
    <property type="entry name" value="MM3350-like"/>
    <property type="match status" value="1"/>
</dbReference>
<gene>
    <name evidence="2" type="ORF">H0E82_10445</name>
</gene>
<reference evidence="2 3" key="1">
    <citation type="submission" date="2020-07" db="EMBL/GenBank/DDBJ databases">
        <title>isolation of Luteimonas sp. SJ-16.</title>
        <authorList>
            <person name="Huang X.-X."/>
            <person name="Xu L."/>
            <person name="Sun J.-Q."/>
        </authorList>
    </citation>
    <scope>NUCLEOTIDE SEQUENCE [LARGE SCALE GENOMIC DNA]</scope>
    <source>
        <strain evidence="2 3">SJ-16</strain>
    </source>
</reference>
<name>A0A7Z0QS73_9GAMM</name>
<evidence type="ECO:0000313" key="3">
    <source>
        <dbReference type="Proteomes" id="UP000589896"/>
    </source>
</evidence>
<keyword evidence="3" id="KW-1185">Reference proteome</keyword>
<sequence length="88" mass="9009">MLQALSTIVTTSGPPAIWLTPAAISARAAGTAWPRDFDGDRNAPPADCGGMAGLDHLLDALADPADPSPRTCSNGCTTTCRRVPGSLF</sequence>
<feature type="domain" description="Plasmid pRiA4b Orf3-like" evidence="1">
    <location>
        <begin position="26"/>
        <end position="70"/>
    </location>
</feature>
<proteinExistence type="predicted"/>
<protein>
    <recommendedName>
        <fullName evidence="1">Plasmid pRiA4b Orf3-like domain-containing protein</fullName>
    </recommendedName>
</protein>
<evidence type="ECO:0000313" key="2">
    <source>
        <dbReference type="EMBL" id="NYZ63179.1"/>
    </source>
</evidence>
<dbReference type="EMBL" id="JACCJZ010000017">
    <property type="protein sequence ID" value="NYZ63179.1"/>
    <property type="molecule type" value="Genomic_DNA"/>
</dbReference>
<dbReference type="Proteomes" id="UP000589896">
    <property type="component" value="Unassembled WGS sequence"/>
</dbReference>
<dbReference type="RefSeq" id="WP_180545392.1">
    <property type="nucleotide sequence ID" value="NZ_JACCJZ010000017.1"/>
</dbReference>
<accession>A0A7Z0QS73</accession>
<dbReference type="InterPro" id="IPR012912">
    <property type="entry name" value="Plasmid_pRiA4b_Orf3-like"/>
</dbReference>